<name>A0A1C3VSK1_9BRAD</name>
<sequence>MSEEAAQQKAKSRTIKSNLYKRAGAPAWSRASVAGRVHPRQLAFALPHAESLSRDNFLEGPANAAGLGLIDGWPEWPNRIMWLAGPEGSGKSHLAAIWAEEAGARSTTANALTAMDVPGALATGALVVEDLKAGDFDERALFHLMNLAREDDAYVLFTGREAPAALPIELRDLRSRLRAVPAVTLMPPDDQLFRGLIVKFCADRQLNVDESVVGYLATRLERSSAAARRAVELLDSEALRLGRPVTRALAAELLRDA</sequence>
<evidence type="ECO:0000313" key="1">
    <source>
        <dbReference type="EMBL" id="SCB30760.1"/>
    </source>
</evidence>
<dbReference type="Gene3D" id="3.40.50.300">
    <property type="entry name" value="P-loop containing nucleotide triphosphate hydrolases"/>
    <property type="match status" value="1"/>
</dbReference>
<dbReference type="SUPFAM" id="SSF52540">
    <property type="entry name" value="P-loop containing nucleoside triphosphate hydrolases"/>
    <property type="match status" value="1"/>
</dbReference>
<dbReference type="EMBL" id="FMAE01000004">
    <property type="protein sequence ID" value="SCB30760.1"/>
    <property type="molecule type" value="Genomic_DNA"/>
</dbReference>
<protein>
    <submittedName>
        <fullName evidence="1">Regulatory inactivation of DnaA Hda protein</fullName>
    </submittedName>
</protein>
<dbReference type="AlphaFoldDB" id="A0A1C3VSK1"/>
<dbReference type="GO" id="GO:0003688">
    <property type="term" value="F:DNA replication origin binding"/>
    <property type="evidence" value="ECO:0007669"/>
    <property type="project" value="TreeGrafter"/>
</dbReference>
<dbReference type="InterPro" id="IPR027417">
    <property type="entry name" value="P-loop_NTPase"/>
</dbReference>
<dbReference type="Gene3D" id="1.10.8.60">
    <property type="match status" value="1"/>
</dbReference>
<accession>A0A1C3VSK1</accession>
<reference evidence="1 2" key="1">
    <citation type="submission" date="2016-08" db="EMBL/GenBank/DDBJ databases">
        <authorList>
            <person name="Seilhamer J.J."/>
        </authorList>
    </citation>
    <scope>NUCLEOTIDE SEQUENCE [LARGE SCALE GENOMIC DNA]</scope>
    <source>
        <strain evidence="1 2">CCBAU 10071</strain>
    </source>
</reference>
<dbReference type="PANTHER" id="PTHR30050">
    <property type="entry name" value="CHROMOSOMAL REPLICATION INITIATOR PROTEIN DNAA"/>
    <property type="match status" value="1"/>
</dbReference>
<evidence type="ECO:0000313" key="2">
    <source>
        <dbReference type="Proteomes" id="UP000183174"/>
    </source>
</evidence>
<gene>
    <name evidence="1" type="ORF">GA0061099_1004507</name>
</gene>
<dbReference type="PANTHER" id="PTHR30050:SF5">
    <property type="entry name" value="DNAA REGULATORY INACTIVATOR HDA"/>
    <property type="match status" value="1"/>
</dbReference>
<dbReference type="GO" id="GO:0006270">
    <property type="term" value="P:DNA replication initiation"/>
    <property type="evidence" value="ECO:0007669"/>
    <property type="project" value="TreeGrafter"/>
</dbReference>
<proteinExistence type="predicted"/>
<dbReference type="Proteomes" id="UP000183174">
    <property type="component" value="Unassembled WGS sequence"/>
</dbReference>
<dbReference type="GO" id="GO:0005886">
    <property type="term" value="C:plasma membrane"/>
    <property type="evidence" value="ECO:0007669"/>
    <property type="project" value="TreeGrafter"/>
</dbReference>
<organism evidence="1 2">
    <name type="scientific">Bradyrhizobium yuanmingense</name>
    <dbReference type="NCBI Taxonomy" id="108015"/>
    <lineage>
        <taxon>Bacteria</taxon>
        <taxon>Pseudomonadati</taxon>
        <taxon>Pseudomonadota</taxon>
        <taxon>Alphaproteobacteria</taxon>
        <taxon>Hyphomicrobiales</taxon>
        <taxon>Nitrobacteraceae</taxon>
        <taxon>Bradyrhizobium</taxon>
    </lineage>
</organism>